<dbReference type="InterPro" id="IPR037010">
    <property type="entry name" value="VitB12-dep_Met_synth_activ_sf"/>
</dbReference>
<proteinExistence type="predicted"/>
<name>A0A3D2X1N6_9FIRM</name>
<dbReference type="EMBL" id="DPVV01000022">
    <property type="protein sequence ID" value="HCL00896.1"/>
    <property type="molecule type" value="Genomic_DNA"/>
</dbReference>
<sequence length="226" mass="26096">MKKDITLLNRDEIIRYLGYKNQEPDEIMLEEIKICEDEFYKVMVPRFHYEVFDLKREGERLMLSDESFEFLGNDIKKHLTGCMKVAFSCATLSEGVDELIDRAQKVDMLMAFIYDAIANAVVEEVRAKAELSVANAYPDYFCNWQYGIGYGDLPLSLQPLFLDRINAKEKIGLTCNDRCLLVPLKSVTGFIGLSKNDHKNNGCNQRSCLTCKTKEQCIYRKNDMEH</sequence>
<gene>
    <name evidence="1" type="ORF">DHW61_00475</name>
</gene>
<protein>
    <recommendedName>
        <fullName evidence="3">Vitamin B12 dependent methionine synthase activation region</fullName>
    </recommendedName>
</protein>
<dbReference type="AlphaFoldDB" id="A0A3D2X1N6"/>
<evidence type="ECO:0000313" key="2">
    <source>
        <dbReference type="Proteomes" id="UP000262969"/>
    </source>
</evidence>
<dbReference type="SUPFAM" id="SSF56507">
    <property type="entry name" value="Methionine synthase activation domain-like"/>
    <property type="match status" value="1"/>
</dbReference>
<organism evidence="1 2">
    <name type="scientific">Lachnoclostridium phytofermentans</name>
    <dbReference type="NCBI Taxonomy" id="66219"/>
    <lineage>
        <taxon>Bacteria</taxon>
        <taxon>Bacillati</taxon>
        <taxon>Bacillota</taxon>
        <taxon>Clostridia</taxon>
        <taxon>Lachnospirales</taxon>
        <taxon>Lachnospiraceae</taxon>
    </lineage>
</organism>
<dbReference type="Gene3D" id="3.40.109.40">
    <property type="match status" value="1"/>
</dbReference>
<dbReference type="Proteomes" id="UP000262969">
    <property type="component" value="Unassembled WGS sequence"/>
</dbReference>
<dbReference type="GO" id="GO:0008705">
    <property type="term" value="F:methionine synthase activity"/>
    <property type="evidence" value="ECO:0007669"/>
    <property type="project" value="InterPro"/>
</dbReference>
<evidence type="ECO:0000313" key="1">
    <source>
        <dbReference type="EMBL" id="HCL00896.1"/>
    </source>
</evidence>
<evidence type="ECO:0008006" key="3">
    <source>
        <dbReference type="Google" id="ProtNLM"/>
    </source>
</evidence>
<dbReference type="InterPro" id="IPR017342">
    <property type="entry name" value="S-AdoMet-dep_Met_synth_prd"/>
</dbReference>
<reference evidence="1 2" key="1">
    <citation type="journal article" date="2018" name="Nat. Biotechnol.">
        <title>A standardized bacterial taxonomy based on genome phylogeny substantially revises the tree of life.</title>
        <authorList>
            <person name="Parks D.H."/>
            <person name="Chuvochina M."/>
            <person name="Waite D.W."/>
            <person name="Rinke C."/>
            <person name="Skarshewski A."/>
            <person name="Chaumeil P.A."/>
            <person name="Hugenholtz P."/>
        </authorList>
    </citation>
    <scope>NUCLEOTIDE SEQUENCE [LARGE SCALE GENOMIC DNA]</scope>
    <source>
        <strain evidence="1">UBA11728</strain>
    </source>
</reference>
<dbReference type="PIRSF" id="PIRSF037984">
    <property type="entry name" value="Met_synth_TM0269_prd"/>
    <property type="match status" value="1"/>
</dbReference>
<accession>A0A3D2X1N6</accession>
<comment type="caution">
    <text evidence="1">The sequence shown here is derived from an EMBL/GenBank/DDBJ whole genome shotgun (WGS) entry which is preliminary data.</text>
</comment>